<evidence type="ECO:0000313" key="5">
    <source>
        <dbReference type="EMBL" id="OOF49517.1"/>
    </source>
</evidence>
<keyword evidence="7" id="KW-1185">Reference proteome</keyword>
<dbReference type="Gene3D" id="2.40.160.20">
    <property type="match status" value="1"/>
</dbReference>
<keyword evidence="2" id="KW-0732">Signal</keyword>
<gene>
    <name evidence="4" type="ORF">BKK51_08290</name>
    <name evidence="5" type="ORF">BKK52_03115</name>
</gene>
<dbReference type="EMBL" id="MLHL01000015">
    <property type="protein sequence ID" value="OOF49517.1"/>
    <property type="molecule type" value="Genomic_DNA"/>
</dbReference>
<dbReference type="EMBL" id="MLHK01000044">
    <property type="protein sequence ID" value="OOF44716.1"/>
    <property type="molecule type" value="Genomic_DNA"/>
</dbReference>
<feature type="signal peptide" evidence="2">
    <location>
        <begin position="1"/>
        <end position="21"/>
    </location>
</feature>
<dbReference type="Proteomes" id="UP000188728">
    <property type="component" value="Unassembled WGS sequence"/>
</dbReference>
<evidence type="ECO:0000313" key="7">
    <source>
        <dbReference type="Proteomes" id="UP000189161"/>
    </source>
</evidence>
<reference evidence="6 7" key="1">
    <citation type="submission" date="2016-10" db="EMBL/GenBank/DDBJ databases">
        <title>Rodentibacter gen. nov. and new species.</title>
        <authorList>
            <person name="Christensen H."/>
        </authorList>
    </citation>
    <scope>NUCLEOTIDE SEQUENCE [LARGE SCALE GENOMIC DNA]</scope>
    <source>
        <strain evidence="4 6">H1983213011</strain>
        <strain evidence="5 7">H1987082031</strain>
    </source>
</reference>
<comment type="similarity">
    <text evidence="1">Belongs to the opacity porin family.</text>
</comment>
<evidence type="ECO:0000256" key="2">
    <source>
        <dbReference type="SAM" id="SignalP"/>
    </source>
</evidence>
<dbReference type="SUPFAM" id="SSF56925">
    <property type="entry name" value="OMPA-like"/>
    <property type="match status" value="1"/>
</dbReference>
<dbReference type="GO" id="GO:0015288">
    <property type="term" value="F:porin activity"/>
    <property type="evidence" value="ECO:0007669"/>
    <property type="project" value="InterPro"/>
</dbReference>
<dbReference type="InterPro" id="IPR011250">
    <property type="entry name" value="OMP/PagP_B-barrel"/>
</dbReference>
<organism evidence="5 7">
    <name type="scientific">Rodentibacter trehalosifermentans</name>
    <dbReference type="NCBI Taxonomy" id="1908263"/>
    <lineage>
        <taxon>Bacteria</taxon>
        <taxon>Pseudomonadati</taxon>
        <taxon>Pseudomonadota</taxon>
        <taxon>Gammaproteobacteria</taxon>
        <taxon>Pasteurellales</taxon>
        <taxon>Pasteurellaceae</taxon>
        <taxon>Rodentibacter</taxon>
    </lineage>
</organism>
<proteinExistence type="inferred from homology"/>
<accession>A0A1V3IRI7</accession>
<protein>
    <recommendedName>
        <fullName evidence="3">Porin opacity type domain-containing protein</fullName>
    </recommendedName>
</protein>
<evidence type="ECO:0000313" key="6">
    <source>
        <dbReference type="Proteomes" id="UP000188728"/>
    </source>
</evidence>
<dbReference type="Pfam" id="PF02462">
    <property type="entry name" value="Opacity"/>
    <property type="match status" value="1"/>
</dbReference>
<dbReference type="AlphaFoldDB" id="A0A1V3J3F9"/>
<dbReference type="GO" id="GO:0009279">
    <property type="term" value="C:cell outer membrane"/>
    <property type="evidence" value="ECO:0007669"/>
    <property type="project" value="UniProtKB-ARBA"/>
</dbReference>
<accession>A0A1V3J3F9</accession>
<sequence length="182" mass="19859">MKKSLLALVIGALSVASTANADWYVQGDLGVSKTKFTSYSELDKTKVEPRISVGYKLGNVRLAADYTYHGKFSGTDSFGDEVEAKIQGLGFSAIYDIDLNSAITPYVGARLSANQFKITNRAANIFEDRSETKFGYGFVAGAKYQLGGNWYVNGGVEYNRLGSYEDTKVDNYGAKIGIGYQF</sequence>
<feature type="domain" description="Porin opacity type" evidence="3">
    <location>
        <begin position="53"/>
        <end position="182"/>
    </location>
</feature>
<dbReference type="Proteomes" id="UP000189161">
    <property type="component" value="Unassembled WGS sequence"/>
</dbReference>
<dbReference type="InterPro" id="IPR003394">
    <property type="entry name" value="Porin_opacity"/>
</dbReference>
<dbReference type="OrthoDB" id="6648740at2"/>
<evidence type="ECO:0000313" key="4">
    <source>
        <dbReference type="EMBL" id="OOF44716.1"/>
    </source>
</evidence>
<feature type="chain" id="PRO_5042691063" description="Porin opacity type domain-containing protein" evidence="2">
    <location>
        <begin position="22"/>
        <end position="182"/>
    </location>
</feature>
<comment type="caution">
    <text evidence="5">The sequence shown here is derived from an EMBL/GenBank/DDBJ whole genome shotgun (WGS) entry which is preliminary data.</text>
</comment>
<name>A0A1V3J3F9_9PAST</name>
<evidence type="ECO:0000259" key="3">
    <source>
        <dbReference type="Pfam" id="PF02462"/>
    </source>
</evidence>
<dbReference type="RefSeq" id="WP_077420792.1">
    <property type="nucleotide sequence ID" value="NZ_MLHK01000044.1"/>
</dbReference>
<evidence type="ECO:0000256" key="1">
    <source>
        <dbReference type="ARBA" id="ARBA00009830"/>
    </source>
</evidence>